<organism evidence="1 2">
    <name type="scientific">Pseudoneurospora amorphoporcata</name>
    <dbReference type="NCBI Taxonomy" id="241081"/>
    <lineage>
        <taxon>Eukaryota</taxon>
        <taxon>Fungi</taxon>
        <taxon>Dikarya</taxon>
        <taxon>Ascomycota</taxon>
        <taxon>Pezizomycotina</taxon>
        <taxon>Sordariomycetes</taxon>
        <taxon>Sordariomycetidae</taxon>
        <taxon>Sordariales</taxon>
        <taxon>Sordariaceae</taxon>
        <taxon>Pseudoneurospora</taxon>
    </lineage>
</organism>
<proteinExistence type="predicted"/>
<protein>
    <submittedName>
        <fullName evidence="1">Uncharacterized protein</fullName>
    </submittedName>
</protein>
<name>A0AAN6P1L7_9PEZI</name>
<gene>
    <name evidence="1" type="ORF">QBC32DRAFT_337797</name>
</gene>
<reference evidence="1" key="1">
    <citation type="journal article" date="2023" name="Mol. Phylogenet. Evol.">
        <title>Genome-scale phylogeny and comparative genomics of the fungal order Sordariales.</title>
        <authorList>
            <person name="Hensen N."/>
            <person name="Bonometti L."/>
            <person name="Westerberg I."/>
            <person name="Brannstrom I.O."/>
            <person name="Guillou S."/>
            <person name="Cros-Aarteil S."/>
            <person name="Calhoun S."/>
            <person name="Haridas S."/>
            <person name="Kuo A."/>
            <person name="Mondo S."/>
            <person name="Pangilinan J."/>
            <person name="Riley R."/>
            <person name="LaButti K."/>
            <person name="Andreopoulos B."/>
            <person name="Lipzen A."/>
            <person name="Chen C."/>
            <person name="Yan M."/>
            <person name="Daum C."/>
            <person name="Ng V."/>
            <person name="Clum A."/>
            <person name="Steindorff A."/>
            <person name="Ohm R.A."/>
            <person name="Martin F."/>
            <person name="Silar P."/>
            <person name="Natvig D.O."/>
            <person name="Lalanne C."/>
            <person name="Gautier V."/>
            <person name="Ament-Velasquez S.L."/>
            <person name="Kruys A."/>
            <person name="Hutchinson M.I."/>
            <person name="Powell A.J."/>
            <person name="Barry K."/>
            <person name="Miller A.N."/>
            <person name="Grigoriev I.V."/>
            <person name="Debuchy R."/>
            <person name="Gladieux P."/>
            <person name="Hiltunen Thoren M."/>
            <person name="Johannesson H."/>
        </authorList>
    </citation>
    <scope>NUCLEOTIDE SEQUENCE</scope>
    <source>
        <strain evidence="1">CBS 626.80</strain>
    </source>
</reference>
<evidence type="ECO:0000313" key="2">
    <source>
        <dbReference type="Proteomes" id="UP001303222"/>
    </source>
</evidence>
<dbReference type="AlphaFoldDB" id="A0AAN6P1L7"/>
<sequence length="150" mass="17014">MKRSTARPVQRLSLPHLRHHTRLSQLPNQSLLWPILTKWSRPIPPAANLATCQWPISHYYHHSIGSGSRQLIIQVSSGTLKAIPAFVQSTSWPKWMRRTFIRHKCLWAGEYLDQVNENSRHVLDATVQEATLTTVEASSTPAPQNPVPQA</sequence>
<comment type="caution">
    <text evidence="1">The sequence shown here is derived from an EMBL/GenBank/DDBJ whole genome shotgun (WGS) entry which is preliminary data.</text>
</comment>
<dbReference type="EMBL" id="MU859098">
    <property type="protein sequence ID" value="KAK3953907.1"/>
    <property type="molecule type" value="Genomic_DNA"/>
</dbReference>
<evidence type="ECO:0000313" key="1">
    <source>
        <dbReference type="EMBL" id="KAK3953907.1"/>
    </source>
</evidence>
<reference evidence="1" key="2">
    <citation type="submission" date="2023-06" db="EMBL/GenBank/DDBJ databases">
        <authorList>
            <consortium name="Lawrence Berkeley National Laboratory"/>
            <person name="Mondo S.J."/>
            <person name="Hensen N."/>
            <person name="Bonometti L."/>
            <person name="Westerberg I."/>
            <person name="Brannstrom I.O."/>
            <person name="Guillou S."/>
            <person name="Cros-Aarteil S."/>
            <person name="Calhoun S."/>
            <person name="Haridas S."/>
            <person name="Kuo A."/>
            <person name="Pangilinan J."/>
            <person name="Riley R."/>
            <person name="Labutti K."/>
            <person name="Andreopoulos B."/>
            <person name="Lipzen A."/>
            <person name="Chen C."/>
            <person name="Yanf M."/>
            <person name="Daum C."/>
            <person name="Ng V."/>
            <person name="Clum A."/>
            <person name="Steindorff A."/>
            <person name="Ohm R."/>
            <person name="Martin F."/>
            <person name="Silar P."/>
            <person name="Natvig D."/>
            <person name="Lalanne C."/>
            <person name="Gautier V."/>
            <person name="Ament-Velasquez S.L."/>
            <person name="Kruys A."/>
            <person name="Hutchinson M.I."/>
            <person name="Powell A.J."/>
            <person name="Barry K."/>
            <person name="Miller A.N."/>
            <person name="Grigoriev I.V."/>
            <person name="Debuchy R."/>
            <person name="Gladieux P."/>
            <person name="Thoren M.H."/>
            <person name="Johannesson H."/>
        </authorList>
    </citation>
    <scope>NUCLEOTIDE SEQUENCE</scope>
    <source>
        <strain evidence="1">CBS 626.80</strain>
    </source>
</reference>
<keyword evidence="2" id="KW-1185">Reference proteome</keyword>
<dbReference type="Proteomes" id="UP001303222">
    <property type="component" value="Unassembled WGS sequence"/>
</dbReference>
<accession>A0AAN6P1L7</accession>